<keyword evidence="1" id="KW-0812">Transmembrane</keyword>
<dbReference type="RefSeq" id="WP_259972074.1">
    <property type="nucleotide sequence ID" value="NZ_CP081070.1"/>
</dbReference>
<sequence length="380" mass="42845">MNGLPQTDNRSSHPPSEAFQGEQFRSLVRNAAKDSKVTFGAFRGTFDLNRHEIGNFFHLIDQRVSEQNGCSASFCEFAVYYNNGTSRKFPGIDDFNGYTETRNRFPTVVTLHLVYFISFPESEAPEKQEVDIVIRASESTKDTIDIVTTDSRMRMSGDKIQLAVSEDNRNLGLITYTINHSKISWGLDLEGHIQGHIETLLTEPSKAERFLQKSAGPLDILTTIFCGLYIVNLIIDFFFKFLYKTDGAQNSADVLALAAEYLVNGQIAKYIVASLVVSVVFFVIFSAFISSITKSIRRPKPSFIALNEADLKRRDRKFGSYKKRWTRFGAMVLLNLVVAIMVTFLEDRIAFAWNNWNGFLGSDESLKPDARNPEAATESN</sequence>
<proteinExistence type="predicted"/>
<feature type="transmembrane region" description="Helical" evidence="1">
    <location>
        <begin position="325"/>
        <end position="345"/>
    </location>
</feature>
<dbReference type="Proteomes" id="UP001058713">
    <property type="component" value="Chromosome"/>
</dbReference>
<keyword evidence="1" id="KW-0472">Membrane</keyword>
<accession>A0A9Q9HH03</accession>
<dbReference type="KEGG" id="lcae:K3721_05105"/>
<feature type="transmembrane region" description="Helical" evidence="1">
    <location>
        <begin position="270"/>
        <end position="292"/>
    </location>
</feature>
<dbReference type="AlphaFoldDB" id="A0A9Q9HH03"/>
<gene>
    <name evidence="2" type="ORF">K3721_05105</name>
</gene>
<keyword evidence="1" id="KW-1133">Transmembrane helix</keyword>
<protein>
    <submittedName>
        <fullName evidence="2">Uncharacterized protein</fullName>
    </submittedName>
</protein>
<name>A0A9Q9HH03_LEICA</name>
<evidence type="ECO:0000313" key="2">
    <source>
        <dbReference type="EMBL" id="UWQ54913.1"/>
    </source>
</evidence>
<evidence type="ECO:0000313" key="3">
    <source>
        <dbReference type="Proteomes" id="UP001058713"/>
    </source>
</evidence>
<feature type="transmembrane region" description="Helical" evidence="1">
    <location>
        <begin position="218"/>
        <end position="239"/>
    </location>
</feature>
<organism evidence="2 3">
    <name type="scientific">Leisingera caerulea</name>
    <name type="common">Phaeobacter caeruleus</name>
    <dbReference type="NCBI Taxonomy" id="506591"/>
    <lineage>
        <taxon>Bacteria</taxon>
        <taxon>Pseudomonadati</taxon>
        <taxon>Pseudomonadota</taxon>
        <taxon>Alphaproteobacteria</taxon>
        <taxon>Rhodobacterales</taxon>
        <taxon>Roseobacteraceae</taxon>
        <taxon>Leisingera</taxon>
    </lineage>
</organism>
<dbReference type="EMBL" id="CP081070">
    <property type="protein sequence ID" value="UWQ54913.1"/>
    <property type="molecule type" value="Genomic_DNA"/>
</dbReference>
<reference evidence="2" key="1">
    <citation type="submission" date="2021-08" db="EMBL/GenBank/DDBJ databases">
        <authorList>
            <person name="Nwanade C."/>
            <person name="Wang M."/>
            <person name="Masoudi A."/>
            <person name="Yu Z."/>
            <person name="Liu J."/>
        </authorList>
    </citation>
    <scope>NUCLEOTIDE SEQUENCE</scope>
    <source>
        <strain evidence="2">S122</strain>
    </source>
</reference>
<evidence type="ECO:0000256" key="1">
    <source>
        <dbReference type="SAM" id="Phobius"/>
    </source>
</evidence>